<dbReference type="Proteomes" id="UP000018439">
    <property type="component" value="Chromosome"/>
</dbReference>
<name>F3ZR01_9BACE</name>
<dbReference type="Gene3D" id="1.10.40.40">
    <property type="entry name" value="Deoxyribonucleotidase, domain 2"/>
    <property type="match status" value="1"/>
</dbReference>
<dbReference type="SFLD" id="SFLDS00003">
    <property type="entry name" value="Haloacid_Dehalogenase"/>
    <property type="match status" value="1"/>
</dbReference>
<gene>
    <name evidence="3" type="ORF">Bcop_1682</name>
</gene>
<dbReference type="InterPro" id="IPR036412">
    <property type="entry name" value="HAD-like_sf"/>
</dbReference>
<proteinExistence type="inferred from homology"/>
<dbReference type="eggNOG" id="COG4502">
    <property type="taxonomic scope" value="Bacteria"/>
</dbReference>
<evidence type="ECO:0000313" key="4">
    <source>
        <dbReference type="Proteomes" id="UP000018439"/>
    </source>
</evidence>
<dbReference type="STRING" id="679937.Bcop_1682"/>
<evidence type="ECO:0000313" key="3">
    <source>
        <dbReference type="EMBL" id="EGJ71874.1"/>
    </source>
</evidence>
<dbReference type="OrthoDB" id="278110at2"/>
<feature type="active site" description="Nucleophile" evidence="2">
    <location>
        <position position="7"/>
    </location>
</feature>
<dbReference type="PANTHER" id="PTHR16504:SF4">
    <property type="entry name" value="5'(3')-DEOXYRIBONUCLEOTIDASE"/>
    <property type="match status" value="1"/>
</dbReference>
<dbReference type="PANTHER" id="PTHR16504">
    <property type="entry name" value="5'(3')-DEOXYRIBONUCLEOTIDASE"/>
    <property type="match status" value="1"/>
</dbReference>
<dbReference type="EMBL" id="CM001167">
    <property type="protein sequence ID" value="EGJ71874.1"/>
    <property type="molecule type" value="Genomic_DNA"/>
</dbReference>
<protein>
    <submittedName>
        <fullName evidence="3">5'(3')-deoxyribonucleotidase</fullName>
    </submittedName>
</protein>
<accession>F3ZR01</accession>
<dbReference type="Pfam" id="PF06941">
    <property type="entry name" value="NT5C"/>
    <property type="match status" value="1"/>
</dbReference>
<dbReference type="Gene3D" id="3.40.50.1000">
    <property type="entry name" value="HAD superfamily/HAD-like"/>
    <property type="match status" value="1"/>
</dbReference>
<dbReference type="SFLD" id="SFLDG01126">
    <property type="entry name" value="C1.2:_Nucleotidase_Like"/>
    <property type="match status" value="1"/>
</dbReference>
<evidence type="ECO:0000256" key="1">
    <source>
        <dbReference type="ARBA" id="ARBA00009589"/>
    </source>
</evidence>
<dbReference type="GO" id="GO:0009223">
    <property type="term" value="P:pyrimidine deoxyribonucleotide catabolic process"/>
    <property type="evidence" value="ECO:0007669"/>
    <property type="project" value="TreeGrafter"/>
</dbReference>
<feature type="active site" description="Proton donor" evidence="2">
    <location>
        <position position="9"/>
    </location>
</feature>
<dbReference type="InterPro" id="IPR010708">
    <property type="entry name" value="5'(3')-deoxyribonucleotidase"/>
</dbReference>
<reference evidence="3 4" key="1">
    <citation type="journal article" date="2011" name="Stand. Genomic Sci.">
        <title>Non-contiguous finished genome sequence of Bacteroides coprosuis type strain (PC139).</title>
        <authorList>
            <person name="Land M."/>
            <person name="Held B."/>
            <person name="Gronow S."/>
            <person name="Abt B."/>
            <person name="Lucas S."/>
            <person name="Del Rio T.G."/>
            <person name="Nolan M."/>
            <person name="Tice H."/>
            <person name="Cheng J.F."/>
            <person name="Pitluck S."/>
            <person name="Liolios K."/>
            <person name="Pagani I."/>
            <person name="Ivanova N."/>
            <person name="Mavromatis K."/>
            <person name="Mikhailova N."/>
            <person name="Pati A."/>
            <person name="Tapia R."/>
            <person name="Han C."/>
            <person name="Goodwin L."/>
            <person name="Chen A."/>
            <person name="Palaniappan K."/>
            <person name="Hauser L."/>
            <person name="Brambilla E.M."/>
            <person name="Rohde M."/>
            <person name="Goker M."/>
            <person name="Detter J.C."/>
            <person name="Woyke T."/>
            <person name="Bristow J."/>
            <person name="Eisen J.A."/>
            <person name="Markowitz V."/>
            <person name="Hugenholtz P."/>
            <person name="Kyrpides N.C."/>
            <person name="Klenk H.P."/>
            <person name="Lapidus A."/>
        </authorList>
    </citation>
    <scope>NUCLEOTIDE SEQUENCE</scope>
    <source>
        <strain evidence="3 4">DSM 18011</strain>
    </source>
</reference>
<evidence type="ECO:0000256" key="2">
    <source>
        <dbReference type="PIRSR" id="PIRSR610708-1"/>
    </source>
</evidence>
<organism evidence="3 4">
    <name type="scientific">Bacteroides coprosuis DSM 18011</name>
    <dbReference type="NCBI Taxonomy" id="679937"/>
    <lineage>
        <taxon>Bacteria</taxon>
        <taxon>Pseudomonadati</taxon>
        <taxon>Bacteroidota</taxon>
        <taxon>Bacteroidia</taxon>
        <taxon>Bacteroidales</taxon>
        <taxon>Bacteroidaceae</taxon>
        <taxon>Bacteroides</taxon>
    </lineage>
</organism>
<dbReference type="GO" id="GO:0008253">
    <property type="term" value="F:5'-nucleotidase activity"/>
    <property type="evidence" value="ECO:0007669"/>
    <property type="project" value="InterPro"/>
</dbReference>
<dbReference type="SFLD" id="SFLDG01146">
    <property type="entry name" value="C1.2.2"/>
    <property type="match status" value="1"/>
</dbReference>
<sequence length="170" mass="20000">MKTLLVDMDGVLADVYAQLLKIEYEEKGIKHKIESLYGKMESEAFEDGYAYVHRPRFFQTAPLIPGCVQGLRYLNDKYNLLIVSSATEFPNSPTEKLKWMHKHFPFINWKQIVLCGRKDVIKGDIMLDDHPKNLNYFEGRKIIFTQPHNIYIQNPSYERANNWEEVMNIL</sequence>
<dbReference type="InterPro" id="IPR023214">
    <property type="entry name" value="HAD_sf"/>
</dbReference>
<dbReference type="HOGENOM" id="CLU_111510_0_0_10"/>
<dbReference type="AlphaFoldDB" id="F3ZR01"/>
<comment type="similarity">
    <text evidence="1">Belongs to the 5'(3')-deoxyribonucleotidase family.</text>
</comment>
<keyword evidence="4" id="KW-1185">Reference proteome</keyword>
<dbReference type="SUPFAM" id="SSF56784">
    <property type="entry name" value="HAD-like"/>
    <property type="match status" value="1"/>
</dbReference>